<evidence type="ECO:0000313" key="3">
    <source>
        <dbReference type="EMBL" id="KAI5063560.1"/>
    </source>
</evidence>
<feature type="coiled-coil region" evidence="1">
    <location>
        <begin position="404"/>
        <end position="434"/>
    </location>
</feature>
<evidence type="ECO:0000313" key="4">
    <source>
        <dbReference type="Proteomes" id="UP000886520"/>
    </source>
</evidence>
<feature type="coiled-coil region" evidence="1">
    <location>
        <begin position="123"/>
        <end position="164"/>
    </location>
</feature>
<name>A0A9D4U8Z4_ADICA</name>
<feature type="coiled-coil region" evidence="1">
    <location>
        <begin position="1509"/>
        <end position="1564"/>
    </location>
</feature>
<dbReference type="Gene3D" id="1.20.5.340">
    <property type="match status" value="1"/>
</dbReference>
<accession>A0A9D4U8Z4</accession>
<comment type="caution">
    <text evidence="3">The sequence shown here is derived from an EMBL/GenBank/DDBJ whole genome shotgun (WGS) entry which is preliminary data.</text>
</comment>
<feature type="coiled-coil region" evidence="1">
    <location>
        <begin position="1309"/>
        <end position="1354"/>
    </location>
</feature>
<feature type="coiled-coil region" evidence="1">
    <location>
        <begin position="559"/>
        <end position="610"/>
    </location>
</feature>
<dbReference type="EMBL" id="JABFUD020000021">
    <property type="protein sequence ID" value="KAI5063560.1"/>
    <property type="molecule type" value="Genomic_DNA"/>
</dbReference>
<sequence>MYEAVQAIERWRGISSAGSRVKQHSALKTAFLLEPWIVDLVETSTMDVEAEKSHSCKTSGAKTSVEGGESVICTITKVSSEEEDAQSGEGEDCTCKCQQIRMQALEVFKTKASSLEEVNKKVIEKHQSQVLAWNNEKERLLNLMSDLEMKALAKDEEVQVLQERLSMADCAVDQLTKIRVSLQDELFKMQSEMTLTHDKLTELEHASVVLQKSKEEGIGSISAALHAKSIVLDKAQASLADKERIIHDLSARLSSLQDVQQQYASMRQECSSKTNDLQTLSESHESLKNHLQAVMEGHDREIDCINHKLQEGLDSHASKDLKMEAMVNEVHRLQLALNNVKGIKNKAELQSSELEKDLQTAKEAVYNNQISLEKAVGEVAALREALKANDALIENHRIQKIDNEKAQQKTIESLQQELEKCKSAERELLLALEKEQRTVATLEDLREKELTSAKHHESCWKDEREKMVVELSDMHDLIELKRVHEQELVGKLLRADDAIREAMESRTALQGEVSELEEQLQKMQMQLRERESAFESLNKSKKDELLFLSTILDARMMDLETSRREVEQHQKTITALSDDVMMSQELYEKVTSLEKALKVKEEELHALSSSQEGSKLQLKALQEEYHRDSNDLVIHLEKALECKARTEKRLEECEIKLGCLHMALHESTQSKAVVETESKALQETLARLQEENCSLKHDLQVQEERTRRETESLKESVSRRENDRKDLKQQIGDMEVKLSHAMQQEEKWQDEALKCEALKGELKQKCHLHTELLELHQKEASHWSEKESNWVREMEGLVTRAQNAEEKFRMTEGQLQTALSDLHCLSANYADCKQNMATCQEQIAQLHSKLDESNMQLHSKEQEFQNLQNKFNVTFSSLSESLKVQDAAHSEAKTKIERLELDAQLQSTELVACLNQIDALKKEKNLYEAKIRELEDTVVHQKESLLKKAEEISGITETKEAVEASLLDSRGELELAKRESDVQVETLKDKMSALELRLHLTLESIQEKDKEKEALLASIEVKEKTIEELRILSKSLVEEKEMLNQSANALHAKTQMLTIVMENEKSASKDLCNCVEEKDRTIASLSNELENLQHLLDLSKLDSEKVMKYKEKLTCLEGELAETSVLLHDTEERLSASEWAVQQLANEVAKAKSSLAQKERDEVLLQSRLSDMETRSKARERELVELDRYVQSLLIKNSNKQTEVERLTQAVGKLESKADEWNAKWQKLTSEMQQMGISLEAKSSELAHLEEQLKQSRTKETMMEDAIQCLKSQLASQVHLSNERESEMRQLLDELETSHTKEVLMVGSLNEAETKLQQADQKFKEETEKINKVSKEAQEKLSCLLLKNSDLEGELLTAMEAIEKQKGKICTLSEMAADREVSLKELNCKFDTLQQEWAKQMKLTNESNEELTCTKAQLVSYNDKMMRLNEKICLLNEEMETQKKTLTNQLASLTAKVCSKDNELQQLKVVEETMLTVSAESKALNDEVIKLRKEAEMCSVSIEGRDAEILRLKEVVKGLETEIVELREDRLKKEKDFESTFARLESVEQKCSDVEGKLRVLEGELANVSMQLRLQIEETNSLVTSNSALKEELVVKENMLKAINIQSKCELDIVKNQLDDHSRREASMQAQVIVLLQKMREVLDLSKQQEVDSFQPLAPEVLYSLMRTSLDGYAKTDLCQRELDSLNESSQQLLLLPANLEELELAEMIRHLQLMVQELETEEQRRWKIEANGFEMARSVQGLRIELEALKKREDTWENWIKEALRAQLELENELGALNTLIHSTVKSSWALSSIQTSDSFQGMNQLSDRWKSVVNVFKENTLSVVRLLKEEVAISGHKVDATDEASTSAGCWPQELQRELIQLKQMIKSLVQEKGQQDMTVANLQSSLQEKVEKERGARELVSSLQVLLMNSHRALNEDDETNQHPSTPIVNLHMDMEGTNSALGEACLQEDDLSMSELEKAILLAEKLNKDVKSKLEVNRTELSRLRQEAERARNLNNSLSEQVVELTNSFVEKEQCMGGELLYLRDTVKSIEEEAKVLRLQLKQASEFTSYLECRVDKEKEELATKLTVANKQIEGLNLKRGLLEKEQVSMQMDNDKWKESATLAHNEKLALLTELRRASQSSAEVIKHLEAEKQDLRVELCLWKERAELQIKDNDLLKSQLDSYVQSVEDLQERLKAAENGNEHLLSTCQKLKAELISAQDASQQRENLLGDALNEIQQSSRRKRLTAESRLKVLYEAMTHEEDDQYTFSSLKTGGLSSEMDGTFLHRAVADDIRSSKGAALSSPFLANSQRLGGPDSIKDPQLDLDHYLELCDSLIRRHAQLEKALDNLETSNTLGKDEQRTVEDAGVADASENKKKRALTAQDVGKSEVKDETRKPLQPIVPVSSQTVKASTPSPCAKRRRSYDSFQDQNCIQ</sequence>
<feature type="region of interest" description="Disordered" evidence="2">
    <location>
        <begin position="699"/>
        <end position="726"/>
    </location>
</feature>
<feature type="coiled-coil region" evidence="1">
    <location>
        <begin position="977"/>
        <end position="1046"/>
    </location>
</feature>
<feature type="coiled-coil region" evidence="1">
    <location>
        <begin position="232"/>
        <end position="276"/>
    </location>
</feature>
<protein>
    <submittedName>
        <fullName evidence="3">Uncharacterized protein</fullName>
    </submittedName>
</protein>
<keyword evidence="4" id="KW-1185">Reference proteome</keyword>
<evidence type="ECO:0000256" key="1">
    <source>
        <dbReference type="SAM" id="Coils"/>
    </source>
</evidence>
<feature type="region of interest" description="Disordered" evidence="2">
    <location>
        <begin position="2341"/>
        <end position="2419"/>
    </location>
</feature>
<proteinExistence type="predicted"/>
<feature type="coiled-coil region" evidence="1">
    <location>
        <begin position="1957"/>
        <end position="2083"/>
    </location>
</feature>
<feature type="coiled-coil region" evidence="1">
    <location>
        <begin position="2158"/>
        <end position="2199"/>
    </location>
</feature>
<feature type="coiled-coil region" evidence="1">
    <location>
        <begin position="499"/>
        <end position="533"/>
    </location>
</feature>
<feature type="compositionally biased region" description="Polar residues" evidence="2">
    <location>
        <begin position="2410"/>
        <end position="2419"/>
    </location>
</feature>
<feature type="coiled-coil region" evidence="1">
    <location>
        <begin position="1197"/>
        <end position="1266"/>
    </location>
</feature>
<feature type="compositionally biased region" description="Polar residues" evidence="2">
    <location>
        <begin position="2389"/>
        <end position="2400"/>
    </location>
</feature>
<dbReference type="Proteomes" id="UP000886520">
    <property type="component" value="Chromosome 21"/>
</dbReference>
<evidence type="ECO:0000256" key="2">
    <source>
        <dbReference type="SAM" id="MobiDB-lite"/>
    </source>
</evidence>
<feature type="coiled-coil region" evidence="1">
    <location>
        <begin position="836"/>
        <end position="870"/>
    </location>
</feature>
<dbReference type="OrthoDB" id="1925992at2759"/>
<reference evidence="3" key="1">
    <citation type="submission" date="2021-01" db="EMBL/GenBank/DDBJ databases">
        <title>Adiantum capillus-veneris genome.</title>
        <authorList>
            <person name="Fang Y."/>
            <person name="Liao Q."/>
        </authorList>
    </citation>
    <scope>NUCLEOTIDE SEQUENCE</scope>
    <source>
        <strain evidence="3">H3</strain>
        <tissue evidence="3">Leaf</tissue>
    </source>
</reference>
<keyword evidence="1" id="KW-0175">Coiled coil</keyword>
<gene>
    <name evidence="3" type="ORF">GOP47_0022107</name>
</gene>
<feature type="coiled-coil region" evidence="1">
    <location>
        <begin position="1075"/>
        <end position="1102"/>
    </location>
</feature>
<feature type="coiled-coil region" evidence="1">
    <location>
        <begin position="1127"/>
        <end position="1161"/>
    </location>
</feature>
<organism evidence="3 4">
    <name type="scientific">Adiantum capillus-veneris</name>
    <name type="common">Maidenhair fern</name>
    <dbReference type="NCBI Taxonomy" id="13818"/>
    <lineage>
        <taxon>Eukaryota</taxon>
        <taxon>Viridiplantae</taxon>
        <taxon>Streptophyta</taxon>
        <taxon>Embryophyta</taxon>
        <taxon>Tracheophyta</taxon>
        <taxon>Polypodiopsida</taxon>
        <taxon>Polypodiidae</taxon>
        <taxon>Polypodiales</taxon>
        <taxon>Pteridineae</taxon>
        <taxon>Pteridaceae</taxon>
        <taxon>Vittarioideae</taxon>
        <taxon>Adiantum</taxon>
    </lineage>
</organism>
<feature type="coiled-coil region" evidence="1">
    <location>
        <begin position="910"/>
        <end position="944"/>
    </location>
</feature>
<feature type="compositionally biased region" description="Basic and acidic residues" evidence="2">
    <location>
        <begin position="2371"/>
        <end position="2381"/>
    </location>
</feature>
<feature type="coiled-coil region" evidence="1">
    <location>
        <begin position="337"/>
        <end position="364"/>
    </location>
</feature>